<sequence>MLVKMTKPKPQLKSPCVNVCLLNDEDICVGCYRTGKEISQWGSMNKASQQAVMKKVREREAKSSLVSD</sequence>
<dbReference type="RefSeq" id="WP_265217217.1">
    <property type="nucleotide sequence ID" value="NZ_JAPEUL010000004.1"/>
</dbReference>
<dbReference type="Proteomes" id="UP001431181">
    <property type="component" value="Unassembled WGS sequence"/>
</dbReference>
<evidence type="ECO:0000313" key="1">
    <source>
        <dbReference type="EMBL" id="MCW4628056.1"/>
    </source>
</evidence>
<name>A0ABT3KC00_9GAMM</name>
<proteinExistence type="predicted"/>
<dbReference type="InterPro" id="IPR010710">
    <property type="entry name" value="DUF1289"/>
</dbReference>
<reference evidence="1" key="1">
    <citation type="submission" date="2022-11" db="EMBL/GenBank/DDBJ databases">
        <title>Marinomonas sp. nov., isolated from marine algae.</title>
        <authorList>
            <person name="Choi D.G."/>
            <person name="Kim J.M."/>
            <person name="Lee J.K."/>
            <person name="Baek J.H."/>
            <person name="Jeon C.O."/>
        </authorList>
    </citation>
    <scope>NUCLEOTIDE SEQUENCE</scope>
    <source>
        <strain evidence="1">KJ51-3</strain>
    </source>
</reference>
<dbReference type="Pfam" id="PF06945">
    <property type="entry name" value="DUF1289"/>
    <property type="match status" value="1"/>
</dbReference>
<comment type="caution">
    <text evidence="1">The sequence shown here is derived from an EMBL/GenBank/DDBJ whole genome shotgun (WGS) entry which is preliminary data.</text>
</comment>
<dbReference type="EMBL" id="JAPEUL010000004">
    <property type="protein sequence ID" value="MCW4628056.1"/>
    <property type="molecule type" value="Genomic_DNA"/>
</dbReference>
<keyword evidence="2" id="KW-1185">Reference proteome</keyword>
<accession>A0ABT3KC00</accession>
<dbReference type="PANTHER" id="PTHR35175">
    <property type="entry name" value="DUF1289 DOMAIN-CONTAINING PROTEIN"/>
    <property type="match status" value="1"/>
</dbReference>
<organism evidence="1 2">
    <name type="scientific">Marinomonas rhodophyticola</name>
    <dbReference type="NCBI Taxonomy" id="2992803"/>
    <lineage>
        <taxon>Bacteria</taxon>
        <taxon>Pseudomonadati</taxon>
        <taxon>Pseudomonadota</taxon>
        <taxon>Gammaproteobacteria</taxon>
        <taxon>Oceanospirillales</taxon>
        <taxon>Oceanospirillaceae</taxon>
        <taxon>Marinomonas</taxon>
    </lineage>
</organism>
<evidence type="ECO:0000313" key="2">
    <source>
        <dbReference type="Proteomes" id="UP001431181"/>
    </source>
</evidence>
<dbReference type="PANTHER" id="PTHR35175:SF2">
    <property type="entry name" value="DUF1289 DOMAIN-CONTAINING PROTEIN"/>
    <property type="match status" value="1"/>
</dbReference>
<protein>
    <submittedName>
        <fullName evidence="1">DUF1289 domain-containing protein</fullName>
    </submittedName>
</protein>
<gene>
    <name evidence="1" type="ORF">ONZ52_03060</name>
</gene>